<feature type="transmembrane region" description="Helical" evidence="1">
    <location>
        <begin position="132"/>
        <end position="153"/>
    </location>
</feature>
<organism evidence="2 3">
    <name type="scientific">Rhodocollybia butyracea</name>
    <dbReference type="NCBI Taxonomy" id="206335"/>
    <lineage>
        <taxon>Eukaryota</taxon>
        <taxon>Fungi</taxon>
        <taxon>Dikarya</taxon>
        <taxon>Basidiomycota</taxon>
        <taxon>Agaricomycotina</taxon>
        <taxon>Agaricomycetes</taxon>
        <taxon>Agaricomycetidae</taxon>
        <taxon>Agaricales</taxon>
        <taxon>Marasmiineae</taxon>
        <taxon>Omphalotaceae</taxon>
        <taxon>Rhodocollybia</taxon>
    </lineage>
</organism>
<evidence type="ECO:0000313" key="3">
    <source>
        <dbReference type="Proteomes" id="UP000772434"/>
    </source>
</evidence>
<dbReference type="EMBL" id="JADNRY010000775">
    <property type="protein sequence ID" value="KAF9027268.1"/>
    <property type="molecule type" value="Genomic_DNA"/>
</dbReference>
<name>A0A9P5P1M3_9AGAR</name>
<evidence type="ECO:0000256" key="1">
    <source>
        <dbReference type="SAM" id="Phobius"/>
    </source>
</evidence>
<dbReference type="Proteomes" id="UP000772434">
    <property type="component" value="Unassembled WGS sequence"/>
</dbReference>
<protein>
    <submittedName>
        <fullName evidence="2">Uncharacterized protein</fullName>
    </submittedName>
</protein>
<keyword evidence="1" id="KW-0472">Membrane</keyword>
<comment type="caution">
    <text evidence="2">The sequence shown here is derived from an EMBL/GenBank/DDBJ whole genome shotgun (WGS) entry which is preliminary data.</text>
</comment>
<feature type="transmembrane region" description="Helical" evidence="1">
    <location>
        <begin position="53"/>
        <end position="72"/>
    </location>
</feature>
<accession>A0A9P5P1M3</accession>
<keyword evidence="1" id="KW-1133">Transmembrane helix</keyword>
<proteinExistence type="predicted"/>
<reference evidence="2" key="1">
    <citation type="submission" date="2020-11" db="EMBL/GenBank/DDBJ databases">
        <authorList>
            <consortium name="DOE Joint Genome Institute"/>
            <person name="Ahrendt S."/>
            <person name="Riley R."/>
            <person name="Andreopoulos W."/>
            <person name="Labutti K."/>
            <person name="Pangilinan J."/>
            <person name="Ruiz-Duenas F.J."/>
            <person name="Barrasa J.M."/>
            <person name="Sanchez-Garcia M."/>
            <person name="Camarero S."/>
            <person name="Miyauchi S."/>
            <person name="Serrano A."/>
            <person name="Linde D."/>
            <person name="Babiker R."/>
            <person name="Drula E."/>
            <person name="Ayuso-Fernandez I."/>
            <person name="Pacheco R."/>
            <person name="Padilla G."/>
            <person name="Ferreira P."/>
            <person name="Barriuso J."/>
            <person name="Kellner H."/>
            <person name="Castanera R."/>
            <person name="Alfaro M."/>
            <person name="Ramirez L."/>
            <person name="Pisabarro A.G."/>
            <person name="Kuo A."/>
            <person name="Tritt A."/>
            <person name="Lipzen A."/>
            <person name="He G."/>
            <person name="Yan M."/>
            <person name="Ng V."/>
            <person name="Cullen D."/>
            <person name="Martin F."/>
            <person name="Rosso M.-N."/>
            <person name="Henrissat B."/>
            <person name="Hibbett D."/>
            <person name="Martinez A.T."/>
            <person name="Grigoriev I.V."/>
        </authorList>
    </citation>
    <scope>NUCLEOTIDE SEQUENCE</scope>
    <source>
        <strain evidence="2">AH 40177</strain>
    </source>
</reference>
<dbReference type="OrthoDB" id="3051530at2759"/>
<feature type="transmembrane region" description="Helical" evidence="1">
    <location>
        <begin position="92"/>
        <end position="111"/>
    </location>
</feature>
<sequence>MLAHATPIDPTSLVTPGSSSTFIVFDVLLGLALFFTSFTYFSALFSKSIVRMMTWFALIISCWLYCISFLLLVGHQSKGDPSFSLCLFQAGLIYAAPTSIAAAGVAFVIEVHLRLKTFMTQTLVDSRIITSLLFLPAVSHQIVFWIAMFTGLSEQEAVQPDPQSMFCHINSEIPTLVTGASVIAFAVGGTMVEVYTVYYLWRRRKVFREVTRRGVGPIFPFKLFIRVAAFTLVGGFASMVVVLLNSSLATSSTGNALFELLAILPLSIALIFGTHEDIVQIYMFWKKKRPSPSPTQLSIPVDIEQGDDRCLRDSSSPSNMNYK</sequence>
<dbReference type="AlphaFoldDB" id="A0A9P5P1M3"/>
<feature type="transmembrane region" description="Helical" evidence="1">
    <location>
        <begin position="20"/>
        <end position="41"/>
    </location>
</feature>
<feature type="transmembrane region" description="Helical" evidence="1">
    <location>
        <begin position="256"/>
        <end position="279"/>
    </location>
</feature>
<feature type="transmembrane region" description="Helical" evidence="1">
    <location>
        <begin position="173"/>
        <end position="202"/>
    </location>
</feature>
<gene>
    <name evidence="2" type="ORF">BDP27DRAFT_1410466</name>
</gene>
<keyword evidence="3" id="KW-1185">Reference proteome</keyword>
<evidence type="ECO:0000313" key="2">
    <source>
        <dbReference type="EMBL" id="KAF9027268.1"/>
    </source>
</evidence>
<feature type="transmembrane region" description="Helical" evidence="1">
    <location>
        <begin position="223"/>
        <end position="244"/>
    </location>
</feature>
<keyword evidence="1" id="KW-0812">Transmembrane</keyword>